<name>A0A7S3KWU4_9STRA</name>
<dbReference type="GO" id="GO:0046856">
    <property type="term" value="P:phosphatidylinositol dephosphorylation"/>
    <property type="evidence" value="ECO:0007669"/>
    <property type="project" value="InterPro"/>
</dbReference>
<accession>A0A7S3KWU4</accession>
<dbReference type="InterPro" id="IPR000300">
    <property type="entry name" value="IPPc"/>
</dbReference>
<dbReference type="PANTHER" id="PTHR11200:SF275">
    <property type="entry name" value="LD06095P"/>
    <property type="match status" value="1"/>
</dbReference>
<dbReference type="PROSITE" id="PS50004">
    <property type="entry name" value="C2"/>
    <property type="match status" value="1"/>
</dbReference>
<dbReference type="Gene3D" id="2.60.40.150">
    <property type="entry name" value="C2 domain"/>
    <property type="match status" value="1"/>
</dbReference>
<gene>
    <name evidence="3" type="ORF">ACOF00016_LOCUS1545</name>
</gene>
<dbReference type="InterPro" id="IPR035892">
    <property type="entry name" value="C2_domain_sf"/>
</dbReference>
<proteinExistence type="predicted"/>
<feature type="compositionally biased region" description="Polar residues" evidence="1">
    <location>
        <begin position="109"/>
        <end position="118"/>
    </location>
</feature>
<evidence type="ECO:0000256" key="1">
    <source>
        <dbReference type="SAM" id="MobiDB-lite"/>
    </source>
</evidence>
<dbReference type="AlphaFoldDB" id="A0A7S3KWU4"/>
<organism evidence="3">
    <name type="scientific">Amphora coffeiformis</name>
    <dbReference type="NCBI Taxonomy" id="265554"/>
    <lineage>
        <taxon>Eukaryota</taxon>
        <taxon>Sar</taxon>
        <taxon>Stramenopiles</taxon>
        <taxon>Ochrophyta</taxon>
        <taxon>Bacillariophyta</taxon>
        <taxon>Bacillariophyceae</taxon>
        <taxon>Bacillariophycidae</taxon>
        <taxon>Thalassiophysales</taxon>
        <taxon>Catenulaceae</taxon>
        <taxon>Amphora</taxon>
    </lineage>
</organism>
<dbReference type="SMART" id="SM00239">
    <property type="entry name" value="C2"/>
    <property type="match status" value="1"/>
</dbReference>
<sequence>MADANELKILCCTCNMGNAKPAPRDIAAWIPEQGLLEYVLPSSSSSEDEQGSFDIIVIGMQEATWKIKKKGEKTTPEEHVDSEDEDDEEEGAKQLESQISDISVGKGSPRSNGNNNESDTLFLREQLQIHLGDKFQLLKEFQRGQMRLYVFVLQKWTLEIKDLDVKAENTGIAGVYHNKGGILVQFSLRQTRISFLTAHLAAHEGPDKYKARNDHVREILRGARPNPKHLAGLDSAMVSHHMFVMGDLNYRVRITDTANDTHESKVQKALELVQAGKFDSLYALDELSAGLDKKEVLCQFQTPPCHFSPTFKMLREQGFQYKTQRVPSYTDRILFTSAEGLSDKLKNLAYEPCPGFASSDHKPIRAAFSIQLNGTSPTSDELPMTEPVSLTFRDMKCSNLPSMDVDGLSDPYIMFVSDPLDLVKDDRNPKEQKKRSDKFKWPRTKHISKNLNPSWDEQVKLAIPPETSSQMNGAMLWLQVMDYDATSADDTMCSLALNLQDLVSMKDEESSKTIHINRTLMKYGQELGAIECSIDIQRGGIVHATRDEVKKRGLFSGLSKRLQTKESK</sequence>
<feature type="compositionally biased region" description="Acidic residues" evidence="1">
    <location>
        <begin position="80"/>
        <end position="90"/>
    </location>
</feature>
<reference evidence="3" key="1">
    <citation type="submission" date="2021-01" db="EMBL/GenBank/DDBJ databases">
        <authorList>
            <person name="Corre E."/>
            <person name="Pelletier E."/>
            <person name="Niang G."/>
            <person name="Scheremetjew M."/>
            <person name="Finn R."/>
            <person name="Kale V."/>
            <person name="Holt S."/>
            <person name="Cochrane G."/>
            <person name="Meng A."/>
            <person name="Brown T."/>
            <person name="Cohen L."/>
        </authorList>
    </citation>
    <scope>NUCLEOTIDE SEQUENCE</scope>
    <source>
        <strain evidence="3">CCMP127</strain>
    </source>
</reference>
<evidence type="ECO:0000313" key="3">
    <source>
        <dbReference type="EMBL" id="CAE0403335.1"/>
    </source>
</evidence>
<dbReference type="InterPro" id="IPR036691">
    <property type="entry name" value="Endo/exonu/phosph_ase_sf"/>
</dbReference>
<protein>
    <recommendedName>
        <fullName evidence="2">C2 domain-containing protein</fullName>
    </recommendedName>
</protein>
<dbReference type="SUPFAM" id="SSF49562">
    <property type="entry name" value="C2 domain (Calcium/lipid-binding domain, CaLB)"/>
    <property type="match status" value="1"/>
</dbReference>
<dbReference type="InterPro" id="IPR000008">
    <property type="entry name" value="C2_dom"/>
</dbReference>
<dbReference type="Gene3D" id="3.60.10.10">
    <property type="entry name" value="Endonuclease/exonuclease/phosphatase"/>
    <property type="match status" value="1"/>
</dbReference>
<dbReference type="Pfam" id="PF22669">
    <property type="entry name" value="Exo_endo_phos2"/>
    <property type="match status" value="1"/>
</dbReference>
<dbReference type="EMBL" id="HBIM01001763">
    <property type="protein sequence ID" value="CAE0403335.1"/>
    <property type="molecule type" value="Transcribed_RNA"/>
</dbReference>
<feature type="domain" description="C2" evidence="2">
    <location>
        <begin position="371"/>
        <end position="514"/>
    </location>
</feature>
<feature type="region of interest" description="Disordered" evidence="1">
    <location>
        <begin position="68"/>
        <end position="118"/>
    </location>
</feature>
<dbReference type="SUPFAM" id="SSF56219">
    <property type="entry name" value="DNase I-like"/>
    <property type="match status" value="1"/>
</dbReference>
<evidence type="ECO:0000259" key="2">
    <source>
        <dbReference type="PROSITE" id="PS50004"/>
    </source>
</evidence>
<dbReference type="SMART" id="SM00128">
    <property type="entry name" value="IPPc"/>
    <property type="match status" value="1"/>
</dbReference>
<dbReference type="Pfam" id="PF00168">
    <property type="entry name" value="C2"/>
    <property type="match status" value="1"/>
</dbReference>
<dbReference type="GO" id="GO:0004439">
    <property type="term" value="F:phosphatidylinositol-4,5-bisphosphate 5-phosphatase activity"/>
    <property type="evidence" value="ECO:0007669"/>
    <property type="project" value="TreeGrafter"/>
</dbReference>
<dbReference type="PANTHER" id="PTHR11200">
    <property type="entry name" value="INOSITOL 5-PHOSPHATASE"/>
    <property type="match status" value="1"/>
</dbReference>
<dbReference type="InterPro" id="IPR046985">
    <property type="entry name" value="IP5"/>
</dbReference>